<reference evidence="1" key="2">
    <citation type="submission" date="2021-04" db="EMBL/GenBank/DDBJ databases">
        <authorList>
            <person name="Gilroy R."/>
        </authorList>
    </citation>
    <scope>NUCLEOTIDE SEQUENCE</scope>
    <source>
        <strain evidence="1">CHK198-12963</strain>
    </source>
</reference>
<dbReference type="Proteomes" id="UP000823863">
    <property type="component" value="Unassembled WGS sequence"/>
</dbReference>
<evidence type="ECO:0000313" key="1">
    <source>
        <dbReference type="EMBL" id="HJC65792.1"/>
    </source>
</evidence>
<dbReference type="EMBL" id="DWWB01000016">
    <property type="protein sequence ID" value="HJC65792.1"/>
    <property type="molecule type" value="Genomic_DNA"/>
</dbReference>
<reference evidence="1" key="1">
    <citation type="journal article" date="2021" name="PeerJ">
        <title>Extensive microbial diversity within the chicken gut microbiome revealed by metagenomics and culture.</title>
        <authorList>
            <person name="Gilroy R."/>
            <person name="Ravi A."/>
            <person name="Getino M."/>
            <person name="Pursley I."/>
            <person name="Horton D.L."/>
            <person name="Alikhan N.F."/>
            <person name="Baker D."/>
            <person name="Gharbi K."/>
            <person name="Hall N."/>
            <person name="Watson M."/>
            <person name="Adriaenssens E.M."/>
            <person name="Foster-Nyarko E."/>
            <person name="Jarju S."/>
            <person name="Secka A."/>
            <person name="Antonio M."/>
            <person name="Oren A."/>
            <person name="Chaudhuri R.R."/>
            <person name="La Ragione R."/>
            <person name="Hildebrand F."/>
            <person name="Pallen M.J."/>
        </authorList>
    </citation>
    <scope>NUCLEOTIDE SEQUENCE</scope>
    <source>
        <strain evidence="1">CHK198-12963</strain>
    </source>
</reference>
<sequence length="107" mass="12176">MRELLDDLMTALTDLLQCGFASCPPETAERLKRLGARCENTGLHTGGEGMKEIGELLEGQRHAQEKDPEPLTRAVCRMVRYVELCREKMSLDLVEENWKNEERGKAE</sequence>
<accession>A0A9D2PU60</accession>
<evidence type="ECO:0000313" key="2">
    <source>
        <dbReference type="Proteomes" id="UP000823863"/>
    </source>
</evidence>
<dbReference type="AlphaFoldDB" id="A0A9D2PU60"/>
<organism evidence="1 2">
    <name type="scientific">Candidatus Enterocloster excrementigallinarum</name>
    <dbReference type="NCBI Taxonomy" id="2838558"/>
    <lineage>
        <taxon>Bacteria</taxon>
        <taxon>Bacillati</taxon>
        <taxon>Bacillota</taxon>
        <taxon>Clostridia</taxon>
        <taxon>Lachnospirales</taxon>
        <taxon>Lachnospiraceae</taxon>
        <taxon>Enterocloster</taxon>
    </lineage>
</organism>
<protein>
    <submittedName>
        <fullName evidence="1">Uncharacterized protein</fullName>
    </submittedName>
</protein>
<name>A0A9D2PU60_9FIRM</name>
<comment type="caution">
    <text evidence="1">The sequence shown here is derived from an EMBL/GenBank/DDBJ whole genome shotgun (WGS) entry which is preliminary data.</text>
</comment>
<gene>
    <name evidence="1" type="ORF">H9931_03595</name>
</gene>
<proteinExistence type="predicted"/>